<feature type="region of interest" description="Disordered" evidence="2">
    <location>
        <begin position="407"/>
        <end position="434"/>
    </location>
</feature>
<feature type="compositionally biased region" description="Polar residues" evidence="2">
    <location>
        <begin position="127"/>
        <end position="136"/>
    </location>
</feature>
<reference evidence="6" key="1">
    <citation type="journal article" date="2021" name="Proc. Natl. Acad. Sci. U.S.A.">
        <title>Three genomes in the algal genus Volvox reveal the fate of a haploid sex-determining region after a transition to homothallism.</title>
        <authorList>
            <person name="Yamamoto K."/>
            <person name="Hamaji T."/>
            <person name="Kawai-Toyooka H."/>
            <person name="Matsuzaki R."/>
            <person name="Takahashi F."/>
            <person name="Nishimura Y."/>
            <person name="Kawachi M."/>
            <person name="Noguchi H."/>
            <person name="Minakuchi Y."/>
            <person name="Umen J.G."/>
            <person name="Toyoda A."/>
            <person name="Nozaki H."/>
        </authorList>
    </citation>
    <scope>NUCLEOTIDE SEQUENCE</scope>
    <source>
        <strain evidence="6">NIES-3785</strain>
        <strain evidence="5">NIES-3786</strain>
    </source>
</reference>
<feature type="region of interest" description="Disordered" evidence="2">
    <location>
        <begin position="775"/>
        <end position="797"/>
    </location>
</feature>
<protein>
    <submittedName>
        <fullName evidence="6">Uncharacterized protein</fullName>
    </submittedName>
</protein>
<accession>A0A8J4GRI8</accession>
<dbReference type="Proteomes" id="UP000747110">
    <property type="component" value="Unassembled WGS sequence"/>
</dbReference>
<feature type="signal peptide" evidence="4">
    <location>
        <begin position="1"/>
        <end position="25"/>
    </location>
</feature>
<feature type="transmembrane region" description="Helical" evidence="3">
    <location>
        <begin position="827"/>
        <end position="846"/>
    </location>
</feature>
<dbReference type="Proteomes" id="UP000722791">
    <property type="component" value="Unassembled WGS sequence"/>
</dbReference>
<evidence type="ECO:0000256" key="2">
    <source>
        <dbReference type="SAM" id="MobiDB-lite"/>
    </source>
</evidence>
<keyword evidence="8" id="KW-1185">Reference proteome</keyword>
<dbReference type="EMBL" id="BNCP01000007">
    <property type="protein sequence ID" value="GIL75725.1"/>
    <property type="molecule type" value="Genomic_DNA"/>
</dbReference>
<organism evidence="6 7">
    <name type="scientific">Volvox reticuliferus</name>
    <dbReference type="NCBI Taxonomy" id="1737510"/>
    <lineage>
        <taxon>Eukaryota</taxon>
        <taxon>Viridiplantae</taxon>
        <taxon>Chlorophyta</taxon>
        <taxon>core chlorophytes</taxon>
        <taxon>Chlorophyceae</taxon>
        <taxon>CS clade</taxon>
        <taxon>Chlamydomonadales</taxon>
        <taxon>Volvocaceae</taxon>
        <taxon>Volvox</taxon>
    </lineage>
</organism>
<dbReference type="PANTHER" id="PTHR35464:SF1">
    <property type="entry name" value="OS06G0115200 PROTEIN"/>
    <property type="match status" value="1"/>
</dbReference>
<keyword evidence="1" id="KW-0175">Coiled coil</keyword>
<proteinExistence type="predicted"/>
<sequence length="921" mass="97257">MDVEVCFKTAVLSAFIFCSLRAVLANAPGSSNENICKEGNGTCEWLASSSDYNGNLAGAGATDMRSVSVEITTAETSGKDPEPVASAKTEVLVVEAMAAEVEQMAGEPVVATVPSDKPAAPKMVASKPTSGDSNEMGQAAMEEPIASVADLALEELRSLLQQARMAVSRLEDEVIRQERRLARLAAATTASVASLAGSSAAALEPAVEAAGTAVLRSLGIDGSSVSTAARQALREVLEQILWGRTMRGGHAEKGSGASGGRSLTRTAPAFAGVAQEDWFGRHFAVRAAAWLLPPPPSPPEVAEADAAMLAEPAIATPATITCAFPYELPHPNAAASGGGALQYIVAGDATGVLYILSPADGSVMAVLSSGTDSAVTACSAFYVRRYESTVVTGHANGQTRSFTVILQEGEENEAGESTMTDTKSKQRRRQSNSRTMKLVVQSVRLRHVVESMPPGALPWTAVQEMPSEATGKAQAKMMMEPAAEAGGEQAADAMGETTESQYTGPPAPIMHILPYRLGNKVTGRRHVLVVDRAGNLRLERDNGTLRFWARTNRTQLAARLVGTHAVMLSACHATLINTLQPRPPRAYTCNHLNGSRLLAASFDSHRSFRGYGINGRGELLSMVTPHEGGLATCKVHRATQLPWLDSDWVSNSSNSHSLLLTPLRGYLLLTYGSQRIIFNVTAVVRTGIPMLTSVSDEFIAGVANAVASTPEGTTSAQTTRPSGPVGNDLIGGMLPLPSVVAVGPGSQVVVLALPAAPTLLAAPGVSAAGDNGISTTVQEQEQQPQPTSGLDELAGADGLPSGSGARLLVMLDTRMPRPPVSAGASKIWSQPVFLAAMLLVGFYQFWRMSSTRNQRRSMPSASRANHSRRVYGAGYGRNPCDNTAEYMYGENRVPLQPRSVLRRGRSERPMGRSITYKDEDY</sequence>
<feature type="region of interest" description="Disordered" evidence="2">
    <location>
        <begin position="112"/>
        <end position="136"/>
    </location>
</feature>
<evidence type="ECO:0000313" key="8">
    <source>
        <dbReference type="Proteomes" id="UP000747110"/>
    </source>
</evidence>
<keyword evidence="3" id="KW-1133">Transmembrane helix</keyword>
<keyword evidence="4" id="KW-0732">Signal</keyword>
<evidence type="ECO:0000256" key="1">
    <source>
        <dbReference type="SAM" id="Coils"/>
    </source>
</evidence>
<feature type="coiled-coil region" evidence="1">
    <location>
        <begin position="153"/>
        <end position="187"/>
    </location>
</feature>
<evidence type="ECO:0000313" key="5">
    <source>
        <dbReference type="EMBL" id="GIL75725.1"/>
    </source>
</evidence>
<dbReference type="EMBL" id="BNCQ01000040">
    <property type="protein sequence ID" value="GIM11817.1"/>
    <property type="molecule type" value="Genomic_DNA"/>
</dbReference>
<evidence type="ECO:0000256" key="3">
    <source>
        <dbReference type="SAM" id="Phobius"/>
    </source>
</evidence>
<evidence type="ECO:0000313" key="7">
    <source>
        <dbReference type="Proteomes" id="UP000722791"/>
    </source>
</evidence>
<keyword evidence="3" id="KW-0812">Transmembrane</keyword>
<evidence type="ECO:0000256" key="4">
    <source>
        <dbReference type="SAM" id="SignalP"/>
    </source>
</evidence>
<name>A0A8J4GRI8_9CHLO</name>
<dbReference type="AlphaFoldDB" id="A0A8J4GRI8"/>
<evidence type="ECO:0000313" key="6">
    <source>
        <dbReference type="EMBL" id="GIM11817.1"/>
    </source>
</evidence>
<gene>
    <name evidence="5" type="ORF">Vretifemale_5474</name>
    <name evidence="6" type="ORF">Vretimale_15277</name>
</gene>
<feature type="chain" id="PRO_5036271743" evidence="4">
    <location>
        <begin position="26"/>
        <end position="921"/>
    </location>
</feature>
<dbReference type="InterPro" id="IPR045288">
    <property type="entry name" value="At1g75140-like"/>
</dbReference>
<dbReference type="PANTHER" id="PTHR35464">
    <property type="entry name" value="OS06G0115200 PROTEIN"/>
    <property type="match status" value="1"/>
</dbReference>
<dbReference type="OrthoDB" id="550243at2759"/>
<keyword evidence="3" id="KW-0472">Membrane</keyword>
<comment type="caution">
    <text evidence="6">The sequence shown here is derived from an EMBL/GenBank/DDBJ whole genome shotgun (WGS) entry which is preliminary data.</text>
</comment>